<evidence type="ECO:0000313" key="2">
    <source>
        <dbReference type="EMBL" id="TCN33881.1"/>
    </source>
</evidence>
<dbReference type="Pfam" id="PF01177">
    <property type="entry name" value="Asp_Glu_race"/>
    <property type="match status" value="1"/>
</dbReference>
<dbReference type="RefSeq" id="WP_132073254.1">
    <property type="nucleotide sequence ID" value="NZ_SLVU01000002.1"/>
</dbReference>
<comment type="caution">
    <text evidence="2">The sequence shown here is derived from an EMBL/GenBank/DDBJ whole genome shotgun (WGS) entry which is preliminary data.</text>
</comment>
<proteinExistence type="inferred from homology"/>
<dbReference type="InterPro" id="IPR015942">
    <property type="entry name" value="Asp/Glu/hydantoin_racemase"/>
</dbReference>
<dbReference type="InterPro" id="IPR053714">
    <property type="entry name" value="Iso_Racemase_Enz_sf"/>
</dbReference>
<sequence>MTTDIYESPALAMIHTVPGIIPAFNELVGLHLPGWRPFNMLDESLLGNTIREGTLSRQTMRRLATHIWSAVDAGASAVLVTCSSLGPAVDAAVPICPVPLFRIDDGMAIEAIQRGNRIGVLATLATTMNPTTRLIERHARRMGHNVSVIGRLCEGAFDKLRNGDRAAHDAMIREGLASLVGSVDVVVLAQASMANALNEMSKASVPVLTSPELGVLHMSSALNALSRVQESAQVRQRFAGFSAAPNSPP</sequence>
<dbReference type="AlphaFoldDB" id="A0A4R2C0Y6"/>
<dbReference type="Proteomes" id="UP000295043">
    <property type="component" value="Unassembled WGS sequence"/>
</dbReference>
<name>A0A4R2C0Y6_9HYPH</name>
<organism evidence="2 3">
    <name type="scientific">Sinorhizobium americanum</name>
    <dbReference type="NCBI Taxonomy" id="194963"/>
    <lineage>
        <taxon>Bacteria</taxon>
        <taxon>Pseudomonadati</taxon>
        <taxon>Pseudomonadota</taxon>
        <taxon>Alphaproteobacteria</taxon>
        <taxon>Hyphomicrobiales</taxon>
        <taxon>Rhizobiaceae</taxon>
        <taxon>Sinorhizobium/Ensifer group</taxon>
        <taxon>Sinorhizobium</taxon>
    </lineage>
</organism>
<accession>A0A4R2C0Y6</accession>
<evidence type="ECO:0008006" key="4">
    <source>
        <dbReference type="Google" id="ProtNLM"/>
    </source>
</evidence>
<gene>
    <name evidence="2" type="ORF">EV184_102188</name>
</gene>
<evidence type="ECO:0000256" key="1">
    <source>
        <dbReference type="ARBA" id="ARBA00038414"/>
    </source>
</evidence>
<dbReference type="Gene3D" id="3.40.50.12500">
    <property type="match status" value="1"/>
</dbReference>
<dbReference type="EMBL" id="SLVU01000002">
    <property type="protein sequence ID" value="TCN33881.1"/>
    <property type="molecule type" value="Genomic_DNA"/>
</dbReference>
<evidence type="ECO:0000313" key="3">
    <source>
        <dbReference type="Proteomes" id="UP000295043"/>
    </source>
</evidence>
<comment type="similarity">
    <text evidence="1">Belongs to the HyuE racemase family.</text>
</comment>
<dbReference type="GO" id="GO:0047661">
    <property type="term" value="F:amino-acid racemase activity"/>
    <property type="evidence" value="ECO:0007669"/>
    <property type="project" value="InterPro"/>
</dbReference>
<protein>
    <recommendedName>
        <fullName evidence="4">Asp/Glu/hydantoin racemase</fullName>
    </recommendedName>
</protein>
<reference evidence="2 3" key="1">
    <citation type="submission" date="2019-03" db="EMBL/GenBank/DDBJ databases">
        <title>Genomic Encyclopedia of Type Strains, Phase IV (KMG-V): Genome sequencing to study the core and pangenomes of soil and plant-associated prokaryotes.</title>
        <authorList>
            <person name="Whitman W."/>
        </authorList>
    </citation>
    <scope>NUCLEOTIDE SEQUENCE [LARGE SCALE GENOMIC DNA]</scope>
    <source>
        <strain evidence="2 3">23C40</strain>
    </source>
</reference>